<keyword evidence="9" id="KW-1185">Reference proteome</keyword>
<sequence length="538" mass="59187">MKSFDYIIVGAGASGCVVANRLSANPNVTVCLIEAGGSNKQPWVSIPAGVFISYNNKNHDFKYEGAPQKHLNNRVITVNRGKGLGGSTSINNMVYIRGNRKDYDTWEQLGCEGWSYDDVLPVFKKLEKNEVGQSPEFHGFDGEVTVVKPQDTNKVGQLFVSAGEHIGLPENTDFNGKTQLGLGTFNLKQKNGERVSSYTAFVKPVLDSRSNLTVMTNTEVLSLNIEGDNVTSINIEQNGEAKVLQCNKEVILSSGVISSPRILMASGIGNADELKELGIECKKDLKGVGENLQDHIDSMVTVRSNSASSIGVSLRTLLPHVIPAPFKYILKRMGWWTTNYTEVGGFAKTKFAEQANDDPDIQFHFTPLYRSHRGKSFEFGHGYSIFTCVLRPQSKGTVKLANDGTHRNVIIDYNFFAKEQDQKVLIEGVKKARDVLASPVFDEIRGKEMAPGKDVQTDEEILEYLKQTTTTVYHPVGTCKMGIDELAVVDPKTLKVIGMNNLRVIDASIMPKLISGNTSAPSMMIGEMGSMMILRDTK</sequence>
<evidence type="ECO:0000256" key="6">
    <source>
        <dbReference type="RuleBase" id="RU003968"/>
    </source>
</evidence>
<dbReference type="PANTHER" id="PTHR11552:SF147">
    <property type="entry name" value="CHOLINE DEHYDROGENASE, MITOCHONDRIAL"/>
    <property type="match status" value="1"/>
</dbReference>
<dbReference type="EMBL" id="SMFQ01000005">
    <property type="protein sequence ID" value="TCJ83098.1"/>
    <property type="molecule type" value="Genomic_DNA"/>
</dbReference>
<keyword evidence="3 6" id="KW-0285">Flavoprotein</keyword>
<dbReference type="PROSITE" id="PS00623">
    <property type="entry name" value="GMC_OXRED_1"/>
    <property type="match status" value="1"/>
</dbReference>
<dbReference type="PROSITE" id="PS51257">
    <property type="entry name" value="PROKAR_LIPOPROTEIN"/>
    <property type="match status" value="1"/>
</dbReference>
<protein>
    <submittedName>
        <fullName evidence="8">Choline dehydrogenase-like flavoprotein</fullName>
    </submittedName>
</protein>
<feature type="binding site" evidence="5">
    <location>
        <position position="220"/>
    </location>
    <ligand>
        <name>FAD</name>
        <dbReference type="ChEBI" id="CHEBI:57692"/>
    </ligand>
</feature>
<reference evidence="8 9" key="1">
    <citation type="submission" date="2019-03" db="EMBL/GenBank/DDBJ databases">
        <title>Genomic Encyclopedia of Type Strains, Phase IV (KMG-IV): sequencing the most valuable type-strain genomes for metagenomic binning, comparative biology and taxonomic classification.</title>
        <authorList>
            <person name="Goeker M."/>
        </authorList>
    </citation>
    <scope>NUCLEOTIDE SEQUENCE [LARGE SCALE GENOMIC DNA]</scope>
    <source>
        <strain evidence="8 9">DSM 24830</strain>
    </source>
</reference>
<evidence type="ECO:0000256" key="2">
    <source>
        <dbReference type="ARBA" id="ARBA00010790"/>
    </source>
</evidence>
<proteinExistence type="inferred from homology"/>
<comment type="cofactor">
    <cofactor evidence="1 5">
        <name>FAD</name>
        <dbReference type="ChEBI" id="CHEBI:57692"/>
    </cofactor>
</comment>
<evidence type="ECO:0000256" key="4">
    <source>
        <dbReference type="ARBA" id="ARBA00022827"/>
    </source>
</evidence>
<evidence type="ECO:0000256" key="3">
    <source>
        <dbReference type="ARBA" id="ARBA00022630"/>
    </source>
</evidence>
<dbReference type="GO" id="GO:0016614">
    <property type="term" value="F:oxidoreductase activity, acting on CH-OH group of donors"/>
    <property type="evidence" value="ECO:0007669"/>
    <property type="project" value="InterPro"/>
</dbReference>
<feature type="domain" description="Glucose-methanol-choline oxidoreductase N-terminal" evidence="7">
    <location>
        <begin position="81"/>
        <end position="104"/>
    </location>
</feature>
<evidence type="ECO:0000313" key="8">
    <source>
        <dbReference type="EMBL" id="TCJ83098.1"/>
    </source>
</evidence>
<dbReference type="GO" id="GO:0050660">
    <property type="term" value="F:flavin adenine dinucleotide binding"/>
    <property type="evidence" value="ECO:0007669"/>
    <property type="project" value="InterPro"/>
</dbReference>
<dbReference type="InterPro" id="IPR012132">
    <property type="entry name" value="GMC_OxRdtase"/>
</dbReference>
<evidence type="ECO:0000259" key="7">
    <source>
        <dbReference type="PROSITE" id="PS00623"/>
    </source>
</evidence>
<accession>A0A4R1EVD2</accession>
<dbReference type="PIRSF" id="PIRSF000137">
    <property type="entry name" value="Alcohol_oxidase"/>
    <property type="match status" value="1"/>
</dbReference>
<dbReference type="InterPro" id="IPR036188">
    <property type="entry name" value="FAD/NAD-bd_sf"/>
</dbReference>
<dbReference type="AlphaFoldDB" id="A0A4R1EVD2"/>
<evidence type="ECO:0000256" key="5">
    <source>
        <dbReference type="PIRSR" id="PIRSR000137-2"/>
    </source>
</evidence>
<keyword evidence="4 5" id="KW-0274">FAD</keyword>
<name>A0A4R1EVD2_9GAMM</name>
<dbReference type="Pfam" id="PF00732">
    <property type="entry name" value="GMC_oxred_N"/>
    <property type="match status" value="1"/>
</dbReference>
<dbReference type="SUPFAM" id="SSF51905">
    <property type="entry name" value="FAD/NAD(P)-binding domain"/>
    <property type="match status" value="1"/>
</dbReference>
<organism evidence="8 9">
    <name type="scientific">Cocleimonas flava</name>
    <dbReference type="NCBI Taxonomy" id="634765"/>
    <lineage>
        <taxon>Bacteria</taxon>
        <taxon>Pseudomonadati</taxon>
        <taxon>Pseudomonadota</taxon>
        <taxon>Gammaproteobacteria</taxon>
        <taxon>Thiotrichales</taxon>
        <taxon>Thiotrichaceae</taxon>
        <taxon>Cocleimonas</taxon>
    </lineage>
</organism>
<dbReference type="Gene3D" id="3.30.560.10">
    <property type="entry name" value="Glucose Oxidase, domain 3"/>
    <property type="match status" value="1"/>
</dbReference>
<dbReference type="PANTHER" id="PTHR11552">
    <property type="entry name" value="GLUCOSE-METHANOL-CHOLINE GMC OXIDOREDUCTASE"/>
    <property type="match status" value="1"/>
</dbReference>
<feature type="binding site" evidence="5">
    <location>
        <begin position="91"/>
        <end position="94"/>
    </location>
    <ligand>
        <name>FAD</name>
        <dbReference type="ChEBI" id="CHEBI:57692"/>
    </ligand>
</feature>
<evidence type="ECO:0000313" key="9">
    <source>
        <dbReference type="Proteomes" id="UP000294887"/>
    </source>
</evidence>
<dbReference type="Proteomes" id="UP000294887">
    <property type="component" value="Unassembled WGS sequence"/>
</dbReference>
<dbReference type="InterPro" id="IPR007867">
    <property type="entry name" value="GMC_OxRtase_C"/>
</dbReference>
<dbReference type="OrthoDB" id="9785276at2"/>
<comment type="similarity">
    <text evidence="2 6">Belongs to the GMC oxidoreductase family.</text>
</comment>
<dbReference type="InterPro" id="IPR000172">
    <property type="entry name" value="GMC_OxRdtase_N"/>
</dbReference>
<gene>
    <name evidence="8" type="ORF">EV695_3836</name>
</gene>
<dbReference type="RefSeq" id="WP_131907582.1">
    <property type="nucleotide sequence ID" value="NZ_BAAAFU010000007.1"/>
</dbReference>
<comment type="caution">
    <text evidence="8">The sequence shown here is derived from an EMBL/GenBank/DDBJ whole genome shotgun (WGS) entry which is preliminary data.</text>
</comment>
<dbReference type="SUPFAM" id="SSF54373">
    <property type="entry name" value="FAD-linked reductases, C-terminal domain"/>
    <property type="match status" value="1"/>
</dbReference>
<dbReference type="Pfam" id="PF05199">
    <property type="entry name" value="GMC_oxred_C"/>
    <property type="match status" value="1"/>
</dbReference>
<evidence type="ECO:0000256" key="1">
    <source>
        <dbReference type="ARBA" id="ARBA00001974"/>
    </source>
</evidence>
<dbReference type="Gene3D" id="3.50.50.60">
    <property type="entry name" value="FAD/NAD(P)-binding domain"/>
    <property type="match status" value="1"/>
</dbReference>